<evidence type="ECO:0000313" key="2">
    <source>
        <dbReference type="Proteomes" id="UP001152561"/>
    </source>
</evidence>
<gene>
    <name evidence="1" type="ORF">K7X08_011122</name>
</gene>
<reference evidence="2" key="1">
    <citation type="journal article" date="2023" name="Proc. Natl. Acad. Sci. U.S.A.">
        <title>Genomic and structural basis for evolution of tropane alkaloid biosynthesis.</title>
        <authorList>
            <person name="Wanga Y.-J."/>
            <person name="Taina T."/>
            <person name="Yua J.-Y."/>
            <person name="Lia J."/>
            <person name="Xua B."/>
            <person name="Chenc J."/>
            <person name="D'Auriad J.C."/>
            <person name="Huanga J.-P."/>
            <person name="Huanga S.-X."/>
        </authorList>
    </citation>
    <scope>NUCLEOTIDE SEQUENCE [LARGE SCALE GENOMIC DNA]</scope>
    <source>
        <strain evidence="2">cv. KIB-2019</strain>
    </source>
</reference>
<comment type="caution">
    <text evidence="1">The sequence shown here is derived from an EMBL/GenBank/DDBJ whole genome shotgun (WGS) entry which is preliminary data.</text>
</comment>
<evidence type="ECO:0000313" key="1">
    <source>
        <dbReference type="EMBL" id="KAJ8547536.1"/>
    </source>
</evidence>
<dbReference type="OrthoDB" id="1304949at2759"/>
<dbReference type="EMBL" id="JAJAGQ010000012">
    <property type="protein sequence ID" value="KAJ8547536.1"/>
    <property type="molecule type" value="Genomic_DNA"/>
</dbReference>
<accession>A0A9Q1RAU6</accession>
<proteinExistence type="predicted"/>
<dbReference type="AlphaFoldDB" id="A0A9Q1RAU6"/>
<organism evidence="1 2">
    <name type="scientific">Anisodus acutangulus</name>
    <dbReference type="NCBI Taxonomy" id="402998"/>
    <lineage>
        <taxon>Eukaryota</taxon>
        <taxon>Viridiplantae</taxon>
        <taxon>Streptophyta</taxon>
        <taxon>Embryophyta</taxon>
        <taxon>Tracheophyta</taxon>
        <taxon>Spermatophyta</taxon>
        <taxon>Magnoliopsida</taxon>
        <taxon>eudicotyledons</taxon>
        <taxon>Gunneridae</taxon>
        <taxon>Pentapetalae</taxon>
        <taxon>asterids</taxon>
        <taxon>lamiids</taxon>
        <taxon>Solanales</taxon>
        <taxon>Solanaceae</taxon>
        <taxon>Solanoideae</taxon>
        <taxon>Hyoscyameae</taxon>
        <taxon>Anisodus</taxon>
    </lineage>
</organism>
<sequence length="82" mass="9379">MKAQVLDMLQDLIKRPRMVGVELLIADDGFTTLNPGMPSRRMVDTSRKAPRRSDVVTGDIGYTLQREFKWKGKQTITNSRLE</sequence>
<dbReference type="Proteomes" id="UP001152561">
    <property type="component" value="Unassembled WGS sequence"/>
</dbReference>
<name>A0A9Q1RAU6_9SOLA</name>
<keyword evidence="2" id="KW-1185">Reference proteome</keyword>
<protein>
    <submittedName>
        <fullName evidence="1">Uncharacterized protein</fullName>
    </submittedName>
</protein>